<dbReference type="RefSeq" id="WP_148690715.1">
    <property type="nucleotide sequence ID" value="NZ_CP020477.1"/>
</dbReference>
<organism evidence="2 3">
    <name type="scientific">Acidianus manzaensis</name>
    <dbReference type="NCBI Taxonomy" id="282676"/>
    <lineage>
        <taxon>Archaea</taxon>
        <taxon>Thermoproteota</taxon>
        <taxon>Thermoprotei</taxon>
        <taxon>Sulfolobales</taxon>
        <taxon>Sulfolobaceae</taxon>
        <taxon>Acidianus</taxon>
    </lineage>
</organism>
<dbReference type="KEGG" id="aman:B6F84_02225"/>
<evidence type="ECO:0000259" key="1">
    <source>
        <dbReference type="Pfam" id="PF03190"/>
    </source>
</evidence>
<sequence>MNSLANSESEYLREASNQPINWFTWSDEAFAKAKKENKLILVDVGASWCHWCHVMDDETYSNIDIANIINNNFVAIKVDRDEMPEIDRKLQLLVSQISGESGWPLTVFMTPDAKVFFGGTFFPPEDSYGRIGFKKLLNEIIRLWNTEKEKILNASVSIDFKENLQVKSNSLNFNLIESAFSILTSAYDFEYGGLGNSMKFPHPKVDEFMRAYSYWTKDDIGEKLSQFTLKKMFYGGIFDQVGGGFHRYTVDREWKVPHFEKLLIDNAELLEDYYNAYLQSNDIEYLEAFNLTLDFLNRDLKNPDGYSNSIDADSEGIEGGYYTWTEDELKDALGDNFNLGIKIFNIPECEEVEGRKVLMLKDLNDLTKIVNKNKTELISYIRSLRKILLQYRQKNRKLPNIDKNTYSYPNYKLAEVLLFSKTNVQDALSIVNNINNNIITRRLKGGKEGILEDYATALLASIAAYEVTSSEKYYNMSIELGEKIMKDFLTADGFIESKDNKDLSVFDMPNESPNSLAIKGLLKLSNISDIKIDENIISKFSNLDPSSVSGILISAGSLIKGIAHIVIIDEKDGNAERLHDYSLKTYYPLKVVEKISDDVKDRLTSTLRSMITYGKGKSRAFICIGTTCSMPIYEGEKINSFLKSKEI</sequence>
<dbReference type="Gene3D" id="3.40.30.10">
    <property type="entry name" value="Glutaredoxin"/>
    <property type="match status" value="1"/>
</dbReference>
<feature type="domain" description="Spermatogenesis-associated protein 20-like TRX" evidence="1">
    <location>
        <begin position="2"/>
        <end position="155"/>
    </location>
</feature>
<dbReference type="STRING" id="282676.B6F84_02225"/>
<dbReference type="CDD" id="cd02955">
    <property type="entry name" value="SSP411"/>
    <property type="match status" value="1"/>
</dbReference>
<dbReference type="PIRSF" id="PIRSF006402">
    <property type="entry name" value="UCP006402_thioredoxin"/>
    <property type="match status" value="1"/>
</dbReference>
<dbReference type="InterPro" id="IPR024705">
    <property type="entry name" value="Ssp411"/>
</dbReference>
<dbReference type="AlphaFoldDB" id="A0A1W6JXK4"/>
<dbReference type="GeneID" id="41589698"/>
<accession>A0A1W6JXK4</accession>
<dbReference type="SUPFAM" id="SSF48208">
    <property type="entry name" value="Six-hairpin glycosidases"/>
    <property type="match status" value="1"/>
</dbReference>
<dbReference type="InterPro" id="IPR036249">
    <property type="entry name" value="Thioredoxin-like_sf"/>
</dbReference>
<dbReference type="OrthoDB" id="28016at2157"/>
<evidence type="ECO:0000313" key="3">
    <source>
        <dbReference type="Proteomes" id="UP000193404"/>
    </source>
</evidence>
<dbReference type="Proteomes" id="UP000193404">
    <property type="component" value="Chromosome"/>
</dbReference>
<dbReference type="SUPFAM" id="SSF52833">
    <property type="entry name" value="Thioredoxin-like"/>
    <property type="match status" value="1"/>
</dbReference>
<gene>
    <name evidence="2" type="ORF">B6F84_02225</name>
</gene>
<dbReference type="InterPro" id="IPR008928">
    <property type="entry name" value="6-hairpin_glycosidase_sf"/>
</dbReference>
<keyword evidence="3" id="KW-1185">Reference proteome</keyword>
<proteinExistence type="predicted"/>
<dbReference type="EMBL" id="CP020477">
    <property type="protein sequence ID" value="ARM74960.1"/>
    <property type="molecule type" value="Genomic_DNA"/>
</dbReference>
<dbReference type="InterPro" id="IPR004879">
    <property type="entry name" value="Ssp411-like_TRX"/>
</dbReference>
<protein>
    <submittedName>
        <fullName evidence="2">Thioredoxin domain-containing protein</fullName>
    </submittedName>
</protein>
<evidence type="ECO:0000313" key="2">
    <source>
        <dbReference type="EMBL" id="ARM74960.1"/>
    </source>
</evidence>
<dbReference type="PANTHER" id="PTHR42899:SF1">
    <property type="entry name" value="SPERMATOGENESIS-ASSOCIATED PROTEIN 20"/>
    <property type="match status" value="1"/>
</dbReference>
<name>A0A1W6JXK4_9CREN</name>
<reference evidence="2 3" key="1">
    <citation type="submission" date="2017-03" db="EMBL/GenBank/DDBJ databases">
        <title>Sulfur activation and transportation mechanism of thermophilic Archaea Acidianus manzaensis YN-25.</title>
        <authorList>
            <person name="Ma Y."/>
            <person name="Yang Y."/>
            <person name="Xia J."/>
        </authorList>
    </citation>
    <scope>NUCLEOTIDE SEQUENCE [LARGE SCALE GENOMIC DNA]</scope>
    <source>
        <strain evidence="2 3">YN-25</strain>
    </source>
</reference>
<dbReference type="PANTHER" id="PTHR42899">
    <property type="entry name" value="SPERMATOGENESIS-ASSOCIATED PROTEIN 20"/>
    <property type="match status" value="1"/>
</dbReference>
<dbReference type="Pfam" id="PF03190">
    <property type="entry name" value="Thioredox_DsbH"/>
    <property type="match status" value="1"/>
</dbReference>
<dbReference type="GO" id="GO:0005975">
    <property type="term" value="P:carbohydrate metabolic process"/>
    <property type="evidence" value="ECO:0007669"/>
    <property type="project" value="InterPro"/>
</dbReference>